<protein>
    <submittedName>
        <fullName evidence="1">Uncharacterized protein</fullName>
    </submittedName>
</protein>
<organism evidence="1 2">
    <name type="scientific">Mesosutterella multiformis</name>
    <dbReference type="NCBI Taxonomy" id="2259133"/>
    <lineage>
        <taxon>Bacteria</taxon>
        <taxon>Pseudomonadati</taxon>
        <taxon>Pseudomonadota</taxon>
        <taxon>Betaproteobacteria</taxon>
        <taxon>Burkholderiales</taxon>
        <taxon>Sutterellaceae</taxon>
        <taxon>Mesosutterella</taxon>
    </lineage>
</organism>
<accession>A0A401LJA3</accession>
<dbReference type="RefSeq" id="WP_116269956.1">
    <property type="nucleotide sequence ID" value="NZ_BGZJ01000001.1"/>
</dbReference>
<accession>A0A388SBL0</accession>
<name>A0A388SBL0_9BURK</name>
<proteinExistence type="predicted"/>
<comment type="caution">
    <text evidence="1">The sequence shown here is derived from an EMBL/GenBank/DDBJ whole genome shotgun (WGS) entry which is preliminary data.</text>
</comment>
<evidence type="ECO:0000313" key="2">
    <source>
        <dbReference type="Proteomes" id="UP000266091"/>
    </source>
</evidence>
<sequence length="62" mass="6634">MQTKFAFPALTGEGKLNGVVSAGKVLRVGPAGTFPSDSFIFYGRTVTSHGSRTVRRTSPYLL</sequence>
<dbReference type="AlphaFoldDB" id="A0A388SBL0"/>
<reference evidence="1 2" key="1">
    <citation type="journal article" date="2018" name="Int. J. Syst. Evol. Microbiol.">
        <title>Mesosutterella multiformis gen. nov., sp. nov., a member of the family Sutterellaceae and Sutterella megalosphaeroides sp. nov., isolated from human faeces.</title>
        <authorList>
            <person name="Sakamoto M."/>
            <person name="Ikeyama N."/>
            <person name="Kunihiro T."/>
            <person name="Iino T."/>
            <person name="Yuki M."/>
            <person name="Ohkuma M."/>
        </authorList>
    </citation>
    <scope>NUCLEOTIDE SEQUENCE [LARGE SCALE GENOMIC DNA]</scope>
    <source>
        <strain evidence="1 2">4NBBH2</strain>
    </source>
</reference>
<gene>
    <name evidence="1" type="ORF">MESMUL_09600</name>
</gene>
<keyword evidence="2" id="KW-1185">Reference proteome</keyword>
<dbReference type="EMBL" id="BGZJ01000001">
    <property type="protein sequence ID" value="GBO93606.1"/>
    <property type="molecule type" value="Genomic_DNA"/>
</dbReference>
<evidence type="ECO:0000313" key="1">
    <source>
        <dbReference type="EMBL" id="GBO93606.1"/>
    </source>
</evidence>
<dbReference type="Proteomes" id="UP000266091">
    <property type="component" value="Unassembled WGS sequence"/>
</dbReference>